<protein>
    <submittedName>
        <fullName evidence="2">Uncharacterized protein</fullName>
    </submittedName>
</protein>
<feature type="transmembrane region" description="Helical" evidence="1">
    <location>
        <begin position="276"/>
        <end position="298"/>
    </location>
</feature>
<accession>A0A1M4S1E4</accession>
<evidence type="ECO:0000256" key="1">
    <source>
        <dbReference type="SAM" id="Phobius"/>
    </source>
</evidence>
<sequence length="447" mass="50378">MPPIKINANDALIRAIDIRLRLWRSTDPAGKEKAAHELLNAGSKALTRAERTDGDNAAAGLCWLLLADGYTALDDDLRSVRSRRLGTEYLSLVEGLLASGQMKLSRQTRAAIVAFLGTNKRLATDLTLVREVLRSEQRYSNLQSMAQAIMDSKTTEEIHWLRSVGEIGDLIKDAERSLPDLPKRGLYVQIHRRLTELDPSQLTENTRPGFLIWRSDCQTRLKKAVVSLYSYDIRLRLLLLFLLPLFCAVVAGATLGILIASAALQIAAERGYGSGFANVVFFLCLLTGALVPTITVIYDCRSLSEKNKLNVAPSVLIKLLQFLATRRFRRLDMDRLFGSDQERRRLAMHLRNRSSLLFLIELSVWAIGLTVFCRVSWWSTQLFHSLGYFLDDRSGVWFHDHLTALGVPDQFAAWLLFACTAAFLMSVAYRSLLRWWTPTLITALRGH</sequence>
<proteinExistence type="predicted"/>
<name>A0A1M4S1E4_9ACTO</name>
<dbReference type="AlphaFoldDB" id="A0A1M4S1E4"/>
<feature type="transmembrane region" description="Helical" evidence="1">
    <location>
        <begin position="411"/>
        <end position="429"/>
    </location>
</feature>
<dbReference type="EMBL" id="FQTT01000012">
    <property type="protein sequence ID" value="SHE26053.1"/>
    <property type="molecule type" value="Genomic_DNA"/>
</dbReference>
<keyword evidence="1" id="KW-0472">Membrane</keyword>
<keyword evidence="1" id="KW-1133">Transmembrane helix</keyword>
<gene>
    <name evidence="2" type="ORF">ACGLYG10_2296</name>
</gene>
<dbReference type="Proteomes" id="UP000184291">
    <property type="component" value="Unassembled WGS sequence"/>
</dbReference>
<keyword evidence="3" id="KW-1185">Reference proteome</keyword>
<evidence type="ECO:0000313" key="2">
    <source>
        <dbReference type="EMBL" id="SHE26053.1"/>
    </source>
</evidence>
<feature type="transmembrane region" description="Helical" evidence="1">
    <location>
        <begin position="237"/>
        <end position="264"/>
    </location>
</feature>
<feature type="transmembrane region" description="Helical" evidence="1">
    <location>
        <begin position="356"/>
        <end position="377"/>
    </location>
</feature>
<organism evidence="2 3">
    <name type="scientific">Actinomyces glycerinitolerans</name>
    <dbReference type="NCBI Taxonomy" id="1892869"/>
    <lineage>
        <taxon>Bacteria</taxon>
        <taxon>Bacillati</taxon>
        <taxon>Actinomycetota</taxon>
        <taxon>Actinomycetes</taxon>
        <taxon>Actinomycetales</taxon>
        <taxon>Actinomycetaceae</taxon>
        <taxon>Actinomyces</taxon>
    </lineage>
</organism>
<keyword evidence="1" id="KW-0812">Transmembrane</keyword>
<reference evidence="3" key="1">
    <citation type="submission" date="2016-09" db="EMBL/GenBank/DDBJ databases">
        <authorList>
            <person name="Strepis N."/>
        </authorList>
    </citation>
    <scope>NUCLEOTIDE SEQUENCE [LARGE SCALE GENOMIC DNA]</scope>
</reference>
<evidence type="ECO:0000313" key="3">
    <source>
        <dbReference type="Proteomes" id="UP000184291"/>
    </source>
</evidence>